<evidence type="ECO:0000256" key="1">
    <source>
        <dbReference type="SAM" id="Phobius"/>
    </source>
</evidence>
<dbReference type="EMBL" id="CAJA01000126">
    <property type="protein sequence ID" value="CCH72930.1"/>
    <property type="molecule type" value="Genomic_DNA"/>
</dbReference>
<dbReference type="RefSeq" id="WP_048698379.1">
    <property type="nucleotide sequence ID" value="NZ_HG764815.1"/>
</dbReference>
<dbReference type="AlphaFoldDB" id="W6JWF0"/>
<evidence type="ECO:0000313" key="2">
    <source>
        <dbReference type="EMBL" id="CCH72930.1"/>
    </source>
</evidence>
<keyword evidence="3" id="KW-1185">Reference proteome</keyword>
<proteinExistence type="predicted"/>
<keyword evidence="1" id="KW-1133">Transmembrane helix</keyword>
<protein>
    <recommendedName>
        <fullName evidence="4">DUF4307 domain-containing protein</fullName>
    </recommendedName>
</protein>
<comment type="caution">
    <text evidence="2">The sequence shown here is derived from an EMBL/GenBank/DDBJ whole genome shotgun (WGS) entry which is preliminary data.</text>
</comment>
<dbReference type="OrthoDB" id="5147470at2"/>
<dbReference type="Proteomes" id="UP000035763">
    <property type="component" value="Unassembled WGS sequence"/>
</dbReference>
<sequence length="134" mass="14436">MTAIDPEQLDGDDLDIPTRSAGSRRWWVIGSIGVAAMTAVVVWFAWSATAGRVSWQTRSYEVVDASNVTVSFDVHRPAGMAVTCRLKALNQRFATVGSVDVLIPAGEQRSLTQEGNIRTTSLAVTGTVERCKPA</sequence>
<reference evidence="2 3" key="1">
    <citation type="journal article" date="2013" name="ISME J.">
        <title>A metabolic model for members of the genus Tetrasphaera involved in enhanced biological phosphorus removal.</title>
        <authorList>
            <person name="Kristiansen R."/>
            <person name="Nguyen H.T.T."/>
            <person name="Saunders A.M."/>
            <person name="Nielsen J.L."/>
            <person name="Wimmer R."/>
            <person name="Le V.Q."/>
            <person name="McIlroy S.J."/>
            <person name="Petrovski S."/>
            <person name="Seviour R.J."/>
            <person name="Calteau A."/>
            <person name="Nielsen K.L."/>
            <person name="Nielsen P.H."/>
        </authorList>
    </citation>
    <scope>NUCLEOTIDE SEQUENCE [LARGE SCALE GENOMIC DNA]</scope>
    <source>
        <strain evidence="2 3">Ben110</strain>
    </source>
</reference>
<accession>W6JWF0</accession>
<feature type="transmembrane region" description="Helical" evidence="1">
    <location>
        <begin position="26"/>
        <end position="46"/>
    </location>
</feature>
<dbReference type="STRING" id="1193182.BN11_2110003"/>
<organism evidence="2 3">
    <name type="scientific">Nostocoides australiense Ben110</name>
    <dbReference type="NCBI Taxonomy" id="1193182"/>
    <lineage>
        <taxon>Bacteria</taxon>
        <taxon>Bacillati</taxon>
        <taxon>Actinomycetota</taxon>
        <taxon>Actinomycetes</taxon>
        <taxon>Micrococcales</taxon>
        <taxon>Intrasporangiaceae</taxon>
        <taxon>Nostocoides</taxon>
    </lineage>
</organism>
<dbReference type="Pfam" id="PF14155">
    <property type="entry name" value="DUF4307"/>
    <property type="match status" value="1"/>
</dbReference>
<evidence type="ECO:0000313" key="3">
    <source>
        <dbReference type="Proteomes" id="UP000035763"/>
    </source>
</evidence>
<evidence type="ECO:0008006" key="4">
    <source>
        <dbReference type="Google" id="ProtNLM"/>
    </source>
</evidence>
<dbReference type="InterPro" id="IPR025443">
    <property type="entry name" value="DUF4307"/>
</dbReference>
<gene>
    <name evidence="2" type="ORF">BN11_2110003</name>
</gene>
<keyword evidence="1" id="KW-0472">Membrane</keyword>
<keyword evidence="1" id="KW-0812">Transmembrane</keyword>
<name>W6JWF0_9MICO</name>